<name>A0A2P2IM48_RHIMU</name>
<evidence type="ECO:0000256" key="1">
    <source>
        <dbReference type="SAM" id="SignalP"/>
    </source>
</evidence>
<sequence length="63" mass="7174">MCFVHAFSPMALCMWGCVKVWYVINSCVSTSNISFSVERFTDGHYSSSHMILQPRQCSNFSKS</sequence>
<dbReference type="AlphaFoldDB" id="A0A2P2IM48"/>
<accession>A0A2P2IM48</accession>
<dbReference type="EMBL" id="GGEC01001837">
    <property type="protein sequence ID" value="MBW82320.1"/>
    <property type="molecule type" value="Transcribed_RNA"/>
</dbReference>
<feature type="signal peptide" evidence="1">
    <location>
        <begin position="1"/>
        <end position="20"/>
    </location>
</feature>
<proteinExistence type="predicted"/>
<protein>
    <recommendedName>
        <fullName evidence="3">Secreted protein</fullName>
    </recommendedName>
</protein>
<feature type="chain" id="PRO_5015193323" description="Secreted protein" evidence="1">
    <location>
        <begin position="21"/>
        <end position="63"/>
    </location>
</feature>
<evidence type="ECO:0008006" key="3">
    <source>
        <dbReference type="Google" id="ProtNLM"/>
    </source>
</evidence>
<evidence type="ECO:0000313" key="2">
    <source>
        <dbReference type="EMBL" id="MBW82320.1"/>
    </source>
</evidence>
<organism evidence="2">
    <name type="scientific">Rhizophora mucronata</name>
    <name type="common">Asiatic mangrove</name>
    <dbReference type="NCBI Taxonomy" id="61149"/>
    <lineage>
        <taxon>Eukaryota</taxon>
        <taxon>Viridiplantae</taxon>
        <taxon>Streptophyta</taxon>
        <taxon>Embryophyta</taxon>
        <taxon>Tracheophyta</taxon>
        <taxon>Spermatophyta</taxon>
        <taxon>Magnoliopsida</taxon>
        <taxon>eudicotyledons</taxon>
        <taxon>Gunneridae</taxon>
        <taxon>Pentapetalae</taxon>
        <taxon>rosids</taxon>
        <taxon>fabids</taxon>
        <taxon>Malpighiales</taxon>
        <taxon>Rhizophoraceae</taxon>
        <taxon>Rhizophora</taxon>
    </lineage>
</organism>
<keyword evidence="1" id="KW-0732">Signal</keyword>
<reference evidence="2" key="1">
    <citation type="submission" date="2018-02" db="EMBL/GenBank/DDBJ databases">
        <title>Rhizophora mucronata_Transcriptome.</title>
        <authorList>
            <person name="Meera S.P."/>
            <person name="Sreeshan A."/>
            <person name="Augustine A."/>
        </authorList>
    </citation>
    <scope>NUCLEOTIDE SEQUENCE</scope>
    <source>
        <tissue evidence="2">Leaf</tissue>
    </source>
</reference>